<dbReference type="Proteomes" id="UP001500200">
    <property type="component" value="Unassembled WGS sequence"/>
</dbReference>
<comment type="caution">
    <text evidence="2">The sequence shown here is derived from an EMBL/GenBank/DDBJ whole genome shotgun (WGS) entry which is preliminary data.</text>
</comment>
<evidence type="ECO:0008006" key="4">
    <source>
        <dbReference type="Google" id="ProtNLM"/>
    </source>
</evidence>
<evidence type="ECO:0000313" key="3">
    <source>
        <dbReference type="Proteomes" id="UP001500200"/>
    </source>
</evidence>
<feature type="region of interest" description="Disordered" evidence="1">
    <location>
        <begin position="1"/>
        <end position="31"/>
    </location>
</feature>
<accession>A0ABP9SUA5</accession>
<reference evidence="3" key="1">
    <citation type="journal article" date="2019" name="Int. J. Syst. Evol. Microbiol.">
        <title>The Global Catalogue of Microorganisms (GCM) 10K type strain sequencing project: providing services to taxonomists for standard genome sequencing and annotation.</title>
        <authorList>
            <consortium name="The Broad Institute Genomics Platform"/>
            <consortium name="The Broad Institute Genome Sequencing Center for Infectious Disease"/>
            <person name="Wu L."/>
            <person name="Ma J."/>
        </authorList>
    </citation>
    <scope>NUCLEOTIDE SEQUENCE [LARGE SCALE GENOMIC DNA]</scope>
    <source>
        <strain evidence="3">JCM 18514</strain>
    </source>
</reference>
<protein>
    <recommendedName>
        <fullName evidence="4">IgGFc-binding protein N-terminal domain-containing protein</fullName>
    </recommendedName>
</protein>
<keyword evidence="3" id="KW-1185">Reference proteome</keyword>
<gene>
    <name evidence="2" type="ORF">GCM10023346_43770</name>
</gene>
<sequence length="342" mass="36268">MQVTSNLVDPTNDAGAVAPGQPTDTGQKAHVPSKVELSASGTAEVLVSSGNDQKKPDRKITASFAHGKAKVSGDTAVYSTSGVDRKLYVRSTPSGADVFIALGSPKADRTAAFEYDLPPGFSVSDGIPGFKNFYSAQGNYLGSVKQGSAKDSAGTAVPTTLEISAATITQKVQPTGATAYPLVMAAPSWTYNFEFPLGYGNHVEPFNLLRACFNCYFPINGATSTYPYVGQVLDLKILIAGAIQVPAPVQIGYVGNFYFQFTALAGHFDGEESVINFASIPKPNGERALNVNAAIVIDRGVLNAGNQYAARGQWYQFASNMCMGLWRTNASACNWPALYPPY</sequence>
<dbReference type="EMBL" id="BAABKK010000033">
    <property type="protein sequence ID" value="GAA5200811.1"/>
    <property type="molecule type" value="Genomic_DNA"/>
</dbReference>
<evidence type="ECO:0000256" key="1">
    <source>
        <dbReference type="SAM" id="MobiDB-lite"/>
    </source>
</evidence>
<organism evidence="2 3">
    <name type="scientific">Arthrobacter gyeryongensis</name>
    <dbReference type="NCBI Taxonomy" id="1650592"/>
    <lineage>
        <taxon>Bacteria</taxon>
        <taxon>Bacillati</taxon>
        <taxon>Actinomycetota</taxon>
        <taxon>Actinomycetes</taxon>
        <taxon>Micrococcales</taxon>
        <taxon>Micrococcaceae</taxon>
        <taxon>Arthrobacter</taxon>
    </lineage>
</organism>
<proteinExistence type="predicted"/>
<name>A0ABP9SUA5_9MICC</name>
<evidence type="ECO:0000313" key="2">
    <source>
        <dbReference type="EMBL" id="GAA5200811.1"/>
    </source>
</evidence>